<dbReference type="InterPro" id="IPR048270">
    <property type="entry name" value="PNMA_C"/>
</dbReference>
<dbReference type="InterPro" id="IPR041373">
    <property type="entry name" value="RT_RNaseH"/>
</dbReference>
<evidence type="ECO:0000256" key="12">
    <source>
        <dbReference type="SAM" id="MobiDB-lite"/>
    </source>
</evidence>
<keyword evidence="8" id="KW-0255">Endonuclease</keyword>
<dbReference type="Gene3D" id="3.10.20.370">
    <property type="match status" value="1"/>
</dbReference>
<dbReference type="PANTHER" id="PTHR37984:SF5">
    <property type="entry name" value="PROTEIN NYNRIN-LIKE"/>
    <property type="match status" value="1"/>
</dbReference>
<dbReference type="Gene3D" id="3.30.70.270">
    <property type="match status" value="1"/>
</dbReference>
<gene>
    <name evidence="15" type="ORF">WMY93_015071</name>
</gene>
<dbReference type="SUPFAM" id="SSF56672">
    <property type="entry name" value="DNA/RNA polymerases"/>
    <property type="match status" value="1"/>
</dbReference>
<protein>
    <recommendedName>
        <fullName evidence="11">Gypsy retrotransposon integrase-like protein 1</fullName>
        <ecNumber evidence="3">3.1.26.4</ecNumber>
    </recommendedName>
</protein>
<reference evidence="16" key="1">
    <citation type="submission" date="2024-04" db="EMBL/GenBank/DDBJ databases">
        <title>Salinicola lusitanus LLJ914,a marine bacterium isolated from the Okinawa Trough.</title>
        <authorList>
            <person name="Li J."/>
        </authorList>
    </citation>
    <scope>NUCLEOTIDE SEQUENCE [LARGE SCALE GENOMIC DNA]</scope>
</reference>
<sequence>MPQVIAGGCFVYILLQAPVPAGKQNIDADALSRRPHLRSSDETPNDAELIHQFISQHTVDSDAISEEIVDAICQCHLVRASSPETSPRSISPSSSPCPSTPTPCLTVTALKTCTSCLSSRLSTSEKNSTLIPVFESSSTNFRRERRSRRPREPSSQNFLSCSESEVQRYVVEHIVKSDDMRSSHRLRTFSGRVPRPQHEVDFDTWRAGVDLILRDAAISEFQRSRYILDSLLPPAADVVKHLSSDLPAEIYIQHLESAYGTVQDGEELYVKFMDTLQDSERLQQAPAKSFCRGCWDNTLISELQLKQRKSNPPPFSELLTLLRTEEDREANKAQRMKQHLGTSKQRVTAQAQYAVEEDGVCAALSSLTKQVAEIQRQLAALLPPSPLRLISRLLLSQSCILDQRLPVRNPVSASAVEKTDTSSHNVRTVQTQHCAHGYRAVLKTLQLSHQQKEEGNIGVVRLLSKAPVRVPAGRTIVIEGSAKVSSPPSSQNVLLQHPASALPGGLCVSSCLISLPALPPYKVPVIISNESEQDTFIPPYSVIADLEAYHCVLSEHRVTHPTAERPSSSVNIDLRARPIHPQDIEAVRRHLRELLEAGVIRESSSPFSSPVVVVRKKNGEVRLCIDYRKLNLQTVKDAYALPNLEESFSALSGSKWFSVLDLKSGYYQIEMSEEDKPKTAFVTPLGFWEFNRMPQGVTNAPSTFQRLMERCMGDLHLKEVLVFLDDLIIFSDSLEEHERRLLRVLDRLHHWESKEINTPQDTHLQSKSAIWRTVESQLSACFESLITKLTTAPVLGFADSSQPYILHTDASVTGLGAALYQEQKGKLRVIAYASRGLSQSESHYPAHKLEFLALKWAVTEKFQDYLYGAEFTVVTDSNPLTYILTTAKLDATGHRWLAALSTYSFKLLYRAGKQNIDADALSRRPHLRSSDETPNDAELIHQFISQHTVDSDAISEEIVDAICQCHLVRASSPEDLAQIHLTLIESLSINADTVPDSYSSEDLHQLPLIQTLDIREKQHSDPCLRELIHQLQTGEKIPPTARAELPELPLLLREWSKLELVDGILYRRRRDNEELSYQLVLPEDLRPLVLQSLHDNMGHMGIDRTLDLKHGGKIEEQLPEILTSAGAGHVGRVVRLILKGIGQVPVFNLNRWRAKNFGLEPNRTSAQMPLLTCQSVTRRVHDRNIQLVDPPGFFDTDPESTDTNSELLKGLTQCAPRPHAFVLVLKVERYTQQEKNVVQTIVEYYSDKIFKYTTVVFTHGGCLQEGLKIEDWVCENEALSSLVQKCGGRCHVFDNRYWNNSQDTYRNNQHQVTELLKTIEQTVEKNEGGYYTSKLLQDLTEENTEESTESTSFFTKIRSIFK</sequence>
<evidence type="ECO:0000256" key="7">
    <source>
        <dbReference type="ARBA" id="ARBA00022741"/>
    </source>
</evidence>
<evidence type="ECO:0000259" key="14">
    <source>
        <dbReference type="PROSITE" id="PS51720"/>
    </source>
</evidence>
<feature type="domain" description="AIG1-type G" evidence="14">
    <location>
        <begin position="1128"/>
        <end position="1340"/>
    </location>
</feature>
<evidence type="ECO:0000256" key="1">
    <source>
        <dbReference type="ARBA" id="ARBA00008535"/>
    </source>
</evidence>
<evidence type="ECO:0000256" key="10">
    <source>
        <dbReference type="ARBA" id="ARBA00022918"/>
    </source>
</evidence>
<accession>A0AAW0P3E1</accession>
<proteinExistence type="inferred from homology"/>
<dbReference type="PROSITE" id="PS50878">
    <property type="entry name" value="RT_POL"/>
    <property type="match status" value="1"/>
</dbReference>
<dbReference type="Gene3D" id="1.10.340.70">
    <property type="match status" value="1"/>
</dbReference>
<evidence type="ECO:0000256" key="11">
    <source>
        <dbReference type="ARBA" id="ARBA00039658"/>
    </source>
</evidence>
<keyword evidence="4" id="KW-0808">Transferase</keyword>
<evidence type="ECO:0000256" key="6">
    <source>
        <dbReference type="ARBA" id="ARBA00022722"/>
    </source>
</evidence>
<evidence type="ECO:0000256" key="3">
    <source>
        <dbReference type="ARBA" id="ARBA00012180"/>
    </source>
</evidence>
<dbReference type="Proteomes" id="UP001460270">
    <property type="component" value="Unassembled WGS sequence"/>
</dbReference>
<dbReference type="FunFam" id="3.10.20.370:FF:000001">
    <property type="entry name" value="Retrovirus-related Pol polyprotein from transposon 17.6-like protein"/>
    <property type="match status" value="1"/>
</dbReference>
<dbReference type="EMBL" id="JBBPFD010000010">
    <property type="protein sequence ID" value="KAK7910387.1"/>
    <property type="molecule type" value="Genomic_DNA"/>
</dbReference>
<keyword evidence="6" id="KW-0540">Nuclease</keyword>
<organism evidence="15 16">
    <name type="scientific">Mugilogobius chulae</name>
    <name type="common">yellowstripe goby</name>
    <dbReference type="NCBI Taxonomy" id="88201"/>
    <lineage>
        <taxon>Eukaryota</taxon>
        <taxon>Metazoa</taxon>
        <taxon>Chordata</taxon>
        <taxon>Craniata</taxon>
        <taxon>Vertebrata</taxon>
        <taxon>Euteleostomi</taxon>
        <taxon>Actinopterygii</taxon>
        <taxon>Neopterygii</taxon>
        <taxon>Teleostei</taxon>
        <taxon>Neoteleostei</taxon>
        <taxon>Acanthomorphata</taxon>
        <taxon>Gobiaria</taxon>
        <taxon>Gobiiformes</taxon>
        <taxon>Gobioidei</taxon>
        <taxon>Gobiidae</taxon>
        <taxon>Gobionellinae</taxon>
        <taxon>Mugilogobius</taxon>
    </lineage>
</organism>
<dbReference type="SUPFAM" id="SSF52540">
    <property type="entry name" value="P-loop containing nucleoside triphosphate hydrolases"/>
    <property type="match status" value="1"/>
</dbReference>
<evidence type="ECO:0000256" key="9">
    <source>
        <dbReference type="ARBA" id="ARBA00022801"/>
    </source>
</evidence>
<feature type="domain" description="Reverse transcriptase" evidence="13">
    <location>
        <begin position="595"/>
        <end position="776"/>
    </location>
</feature>
<dbReference type="CDD" id="cd01647">
    <property type="entry name" value="RT_LTR"/>
    <property type="match status" value="1"/>
</dbReference>
<dbReference type="InterPro" id="IPR027417">
    <property type="entry name" value="P-loop_NTPase"/>
</dbReference>
<dbReference type="InterPro" id="IPR050951">
    <property type="entry name" value="Retrovirus_Pol_polyprotein"/>
</dbReference>
<dbReference type="EC" id="3.1.26.4" evidence="3"/>
<keyword evidence="7" id="KW-0547">Nucleotide-binding</keyword>
<feature type="compositionally biased region" description="Low complexity" evidence="12">
    <location>
        <begin position="82"/>
        <end position="97"/>
    </location>
</feature>
<keyword evidence="5" id="KW-0548">Nucleotidyltransferase</keyword>
<dbReference type="Pfam" id="PF00078">
    <property type="entry name" value="RVT_1"/>
    <property type="match status" value="1"/>
</dbReference>
<feature type="region of interest" description="Disordered" evidence="12">
    <location>
        <begin position="139"/>
        <end position="159"/>
    </location>
</feature>
<dbReference type="GO" id="GO:0004523">
    <property type="term" value="F:RNA-DNA hybrid ribonuclease activity"/>
    <property type="evidence" value="ECO:0007669"/>
    <property type="project" value="UniProtKB-EC"/>
</dbReference>
<dbReference type="InterPro" id="IPR006703">
    <property type="entry name" value="G_AIG1"/>
</dbReference>
<keyword evidence="9" id="KW-0378">Hydrolase</keyword>
<dbReference type="PROSITE" id="PS51720">
    <property type="entry name" value="G_AIG1"/>
    <property type="match status" value="1"/>
</dbReference>
<dbReference type="GO" id="GO:0003964">
    <property type="term" value="F:RNA-directed DNA polymerase activity"/>
    <property type="evidence" value="ECO:0007669"/>
    <property type="project" value="UniProtKB-KW"/>
</dbReference>
<keyword evidence="10" id="KW-0695">RNA-directed DNA polymerase</keyword>
<dbReference type="GO" id="GO:0005525">
    <property type="term" value="F:GTP binding"/>
    <property type="evidence" value="ECO:0007669"/>
    <property type="project" value="InterPro"/>
</dbReference>
<dbReference type="Pfam" id="PF17917">
    <property type="entry name" value="RT_RNaseH"/>
    <property type="match status" value="1"/>
</dbReference>
<comment type="similarity">
    <text evidence="1">Belongs to the TRAFAC class TrmE-Era-EngA-EngB-Septin-like GTPase superfamily. AIG1/Toc34/Toc159-like paraseptin GTPase family. IAN subfamily.</text>
</comment>
<dbReference type="Gene3D" id="3.10.10.10">
    <property type="entry name" value="HIV Type 1 Reverse Transcriptase, subunit A, domain 1"/>
    <property type="match status" value="1"/>
</dbReference>
<feature type="region of interest" description="Disordered" evidence="12">
    <location>
        <begin position="82"/>
        <end position="101"/>
    </location>
</feature>
<comment type="similarity">
    <text evidence="2">Belongs to the beta type-B retroviral polymerase family. HERV class-II K(HML-2) pol subfamily.</text>
</comment>
<dbReference type="PANTHER" id="PTHR37984">
    <property type="entry name" value="PROTEIN CBG26694"/>
    <property type="match status" value="1"/>
</dbReference>
<evidence type="ECO:0000256" key="5">
    <source>
        <dbReference type="ARBA" id="ARBA00022695"/>
    </source>
</evidence>
<name>A0AAW0P3E1_9GOBI</name>
<dbReference type="FunFam" id="1.10.340.70:FF:000001">
    <property type="entry name" value="Retrovirus-related Pol polyprotein from transposon gypsy-like Protein"/>
    <property type="match status" value="1"/>
</dbReference>
<evidence type="ECO:0000313" key="16">
    <source>
        <dbReference type="Proteomes" id="UP001460270"/>
    </source>
</evidence>
<dbReference type="Pfam" id="PF14893">
    <property type="entry name" value="PNMA"/>
    <property type="match status" value="1"/>
</dbReference>
<evidence type="ECO:0000313" key="15">
    <source>
        <dbReference type="EMBL" id="KAK7910387.1"/>
    </source>
</evidence>
<dbReference type="InterPro" id="IPR000477">
    <property type="entry name" value="RT_dom"/>
</dbReference>
<evidence type="ECO:0000256" key="4">
    <source>
        <dbReference type="ARBA" id="ARBA00022679"/>
    </source>
</evidence>
<dbReference type="Gene3D" id="3.40.50.300">
    <property type="entry name" value="P-loop containing nucleotide triphosphate hydrolases"/>
    <property type="match status" value="1"/>
</dbReference>
<evidence type="ECO:0000256" key="2">
    <source>
        <dbReference type="ARBA" id="ARBA00010879"/>
    </source>
</evidence>
<dbReference type="InterPro" id="IPR043502">
    <property type="entry name" value="DNA/RNA_pol_sf"/>
</dbReference>
<keyword evidence="16" id="KW-1185">Reference proteome</keyword>
<evidence type="ECO:0000256" key="8">
    <source>
        <dbReference type="ARBA" id="ARBA00022759"/>
    </source>
</evidence>
<dbReference type="CDD" id="cd09274">
    <property type="entry name" value="RNase_HI_RT_Ty3"/>
    <property type="match status" value="1"/>
</dbReference>
<comment type="caution">
    <text evidence="15">The sequence shown here is derived from an EMBL/GenBank/DDBJ whole genome shotgun (WGS) entry which is preliminary data.</text>
</comment>
<dbReference type="Pfam" id="PF04548">
    <property type="entry name" value="AIG1"/>
    <property type="match status" value="1"/>
</dbReference>
<evidence type="ECO:0000259" key="13">
    <source>
        <dbReference type="PROSITE" id="PS50878"/>
    </source>
</evidence>
<dbReference type="InterPro" id="IPR043128">
    <property type="entry name" value="Rev_trsase/Diguanyl_cyclase"/>
</dbReference>